<dbReference type="PANTHER" id="PTHR42865">
    <property type="entry name" value="PROTON/GLUTAMATE-ASPARTATE SYMPORTER"/>
    <property type="match status" value="1"/>
</dbReference>
<evidence type="ECO:0000256" key="4">
    <source>
        <dbReference type="ARBA" id="ARBA00022692"/>
    </source>
</evidence>
<dbReference type="EMBL" id="CACSIO010000012">
    <property type="protein sequence ID" value="CAA0106681.1"/>
    <property type="molecule type" value="Genomic_DNA"/>
</dbReference>
<feature type="transmembrane region" description="Helical" evidence="7">
    <location>
        <begin position="230"/>
        <end position="254"/>
    </location>
</feature>
<keyword evidence="6 7" id="KW-0472">Membrane</keyword>
<feature type="transmembrane region" description="Helical" evidence="7">
    <location>
        <begin position="307"/>
        <end position="329"/>
    </location>
</feature>
<feature type="transmembrane region" description="Helical" evidence="7">
    <location>
        <begin position="156"/>
        <end position="175"/>
    </location>
</feature>
<protein>
    <submittedName>
        <fullName evidence="8">L-cystine uptake protein TcyP</fullName>
    </submittedName>
</protein>
<evidence type="ECO:0000313" key="8">
    <source>
        <dbReference type="EMBL" id="CAA0106681.1"/>
    </source>
</evidence>
<dbReference type="InterPro" id="IPR001991">
    <property type="entry name" value="Na-dicarboxylate_symporter"/>
</dbReference>
<feature type="transmembrane region" description="Helical" evidence="7">
    <location>
        <begin position="42"/>
        <end position="63"/>
    </location>
</feature>
<gene>
    <name evidence="8" type="primary">tcyP</name>
    <name evidence="8" type="ORF">OPDIPICF_01099</name>
</gene>
<feature type="transmembrane region" description="Helical" evidence="7">
    <location>
        <begin position="365"/>
        <end position="385"/>
    </location>
</feature>
<keyword evidence="5 7" id="KW-1133">Transmembrane helix</keyword>
<keyword evidence="3" id="KW-0813">Transport</keyword>
<feature type="transmembrane region" description="Helical" evidence="7">
    <location>
        <begin position="341"/>
        <end position="359"/>
    </location>
</feature>
<dbReference type="OrthoDB" id="7778689at2"/>
<dbReference type="PROSITE" id="PS51257">
    <property type="entry name" value="PROKAR_LIPOPROTEIN"/>
    <property type="match status" value="1"/>
</dbReference>
<dbReference type="Pfam" id="PF00375">
    <property type="entry name" value="SDF"/>
    <property type="match status" value="1"/>
</dbReference>
<dbReference type="PANTHER" id="PTHR42865:SF5">
    <property type="entry name" value="L-CYSTINE TRANSPORTER TCYP"/>
    <property type="match status" value="1"/>
</dbReference>
<dbReference type="GO" id="GO:0005886">
    <property type="term" value="C:plasma membrane"/>
    <property type="evidence" value="ECO:0007669"/>
    <property type="project" value="TreeGrafter"/>
</dbReference>
<dbReference type="SUPFAM" id="SSF118215">
    <property type="entry name" value="Proton glutamate symport protein"/>
    <property type="match status" value="1"/>
</dbReference>
<organism evidence="8 9">
    <name type="scientific">BD1-7 clade bacterium</name>
    <dbReference type="NCBI Taxonomy" id="2029982"/>
    <lineage>
        <taxon>Bacteria</taxon>
        <taxon>Pseudomonadati</taxon>
        <taxon>Pseudomonadota</taxon>
        <taxon>Gammaproteobacteria</taxon>
        <taxon>Cellvibrionales</taxon>
        <taxon>Spongiibacteraceae</taxon>
        <taxon>BD1-7 clade</taxon>
    </lineage>
</organism>
<dbReference type="Proteomes" id="UP000441399">
    <property type="component" value="Unassembled WGS sequence"/>
</dbReference>
<evidence type="ECO:0000256" key="2">
    <source>
        <dbReference type="ARBA" id="ARBA00006148"/>
    </source>
</evidence>
<evidence type="ECO:0000256" key="5">
    <source>
        <dbReference type="ARBA" id="ARBA00022989"/>
    </source>
</evidence>
<evidence type="ECO:0000256" key="3">
    <source>
        <dbReference type="ARBA" id="ARBA00022448"/>
    </source>
</evidence>
<feature type="transmembrane region" description="Helical" evidence="7">
    <location>
        <begin position="195"/>
        <end position="218"/>
    </location>
</feature>
<comment type="similarity">
    <text evidence="2">Belongs to the dicarboxylate/amino acid:cation symporter (DAACS) (TC 2.A.23) family.</text>
</comment>
<dbReference type="GO" id="GO:0015293">
    <property type="term" value="F:symporter activity"/>
    <property type="evidence" value="ECO:0007669"/>
    <property type="project" value="InterPro"/>
</dbReference>
<feature type="transmembrane region" description="Helical" evidence="7">
    <location>
        <begin position="75"/>
        <end position="101"/>
    </location>
</feature>
<dbReference type="GO" id="GO:0015184">
    <property type="term" value="F:L-cystine transmembrane transporter activity"/>
    <property type="evidence" value="ECO:0007669"/>
    <property type="project" value="TreeGrafter"/>
</dbReference>
<sequence length="429" mass="44619">MRVFVALILGAALGSCLQIYYGLGSSVLHHTLSVVSIVSYGYVSLLKMIIMPLILVSIVAAIVKVRDTGAALGKISVVSISLLLAMTAASAAIGITMASLFHLDASGIVAGTREIAQGHALQTHLTSIKGLSFTDMIKAFFPQNPFADLAGERPTSTIAVVIFSVFLGLACVRVINQDSKFSQGLESFILSAQEVVRALVHLVLSFTPYGVLALMIGVAANSDANAIESLAHFVMASYLGLLLIVIMHLILVSLVRVNPLDYIKKVLPVLAFAFTSRSSAAAIPLNIETQVEKLGNGDAVSNFTASFGATMGQNGCAGLYPAMLAMMIAPTVGIDPLTPGFLFTLIITIVIASFGSAGIGGGATFAALIVLSAMNLPVALAGLLISIEPLIDMGRTAINVNGSMVSGTITARALGMAEPPRVEDIDELT</sequence>
<dbReference type="InterPro" id="IPR036458">
    <property type="entry name" value="Na:dicarbo_symporter_sf"/>
</dbReference>
<dbReference type="AlphaFoldDB" id="A0A5S9PQZ9"/>
<evidence type="ECO:0000313" key="9">
    <source>
        <dbReference type="Proteomes" id="UP000441399"/>
    </source>
</evidence>
<evidence type="ECO:0000256" key="6">
    <source>
        <dbReference type="ARBA" id="ARBA00023136"/>
    </source>
</evidence>
<proteinExistence type="inferred from homology"/>
<evidence type="ECO:0000256" key="7">
    <source>
        <dbReference type="SAM" id="Phobius"/>
    </source>
</evidence>
<dbReference type="Gene3D" id="1.10.3860.10">
    <property type="entry name" value="Sodium:dicarboxylate symporter"/>
    <property type="match status" value="1"/>
</dbReference>
<keyword evidence="4 7" id="KW-0812">Transmembrane</keyword>
<accession>A0A5S9PQZ9</accession>
<evidence type="ECO:0000256" key="1">
    <source>
        <dbReference type="ARBA" id="ARBA00004141"/>
    </source>
</evidence>
<comment type="subcellular location">
    <subcellularLocation>
        <location evidence="1">Membrane</location>
        <topology evidence="1">Multi-pass membrane protein</topology>
    </subcellularLocation>
</comment>
<dbReference type="PRINTS" id="PR00173">
    <property type="entry name" value="EDTRNSPORT"/>
</dbReference>
<keyword evidence="9" id="KW-1185">Reference proteome</keyword>
<reference evidence="8 9" key="1">
    <citation type="submission" date="2019-11" db="EMBL/GenBank/DDBJ databases">
        <authorList>
            <person name="Holert J."/>
        </authorList>
    </citation>
    <scope>NUCLEOTIDE SEQUENCE [LARGE SCALE GENOMIC DNA]</scope>
    <source>
        <strain evidence="8">SB11_3</strain>
    </source>
</reference>
<name>A0A5S9PQZ9_9GAMM</name>